<evidence type="ECO:0000313" key="2">
    <source>
        <dbReference type="Proteomes" id="UP001165082"/>
    </source>
</evidence>
<dbReference type="OrthoDB" id="417078at2759"/>
<reference evidence="1" key="1">
    <citation type="submission" date="2022-07" db="EMBL/GenBank/DDBJ databases">
        <title>Genome analysis of Parmales, a sister group of diatoms, reveals the evolutionary specialization of diatoms from phago-mixotrophs to photoautotrophs.</title>
        <authorList>
            <person name="Ban H."/>
            <person name="Sato S."/>
            <person name="Yoshikawa S."/>
            <person name="Kazumasa Y."/>
            <person name="Nakamura Y."/>
            <person name="Ichinomiya M."/>
            <person name="Saitoh K."/>
            <person name="Sato N."/>
            <person name="Blanc-Mathieu R."/>
            <person name="Endo H."/>
            <person name="Kuwata A."/>
            <person name="Ogata H."/>
        </authorList>
    </citation>
    <scope>NUCLEOTIDE SEQUENCE</scope>
</reference>
<organism evidence="1 2">
    <name type="scientific">Triparma retinervis</name>
    <dbReference type="NCBI Taxonomy" id="2557542"/>
    <lineage>
        <taxon>Eukaryota</taxon>
        <taxon>Sar</taxon>
        <taxon>Stramenopiles</taxon>
        <taxon>Ochrophyta</taxon>
        <taxon>Bolidophyceae</taxon>
        <taxon>Parmales</taxon>
        <taxon>Triparmaceae</taxon>
        <taxon>Triparma</taxon>
    </lineage>
</organism>
<gene>
    <name evidence="1" type="ORF">TrRE_jg8465</name>
</gene>
<protein>
    <submittedName>
        <fullName evidence="1">Uncharacterized protein</fullName>
    </submittedName>
</protein>
<name>A0A9W6ZIA3_9STRA</name>
<accession>A0A9W6ZIA3</accession>
<evidence type="ECO:0000313" key="1">
    <source>
        <dbReference type="EMBL" id="GMH52726.1"/>
    </source>
</evidence>
<dbReference type="Proteomes" id="UP001165082">
    <property type="component" value="Unassembled WGS sequence"/>
</dbReference>
<dbReference type="EMBL" id="BRXZ01003330">
    <property type="protein sequence ID" value="GMH52726.1"/>
    <property type="molecule type" value="Genomic_DNA"/>
</dbReference>
<keyword evidence="2" id="KW-1185">Reference proteome</keyword>
<feature type="non-terminal residue" evidence="1">
    <location>
        <position position="1"/>
    </location>
</feature>
<dbReference type="AlphaFoldDB" id="A0A9W6ZIA3"/>
<comment type="caution">
    <text evidence="1">The sequence shown here is derived from an EMBL/GenBank/DDBJ whole genome shotgun (WGS) entry which is preliminary data.</text>
</comment>
<proteinExistence type="predicted"/>
<sequence length="91" mass="10256">RLNDISILCSTHAQRDESGRVKPEAQYVLDKVARYERLFGITFYSSVVKSHERIQSPEALDGLVSRGLITSEERSVLANLPPKARHHAVIQ</sequence>